<proteinExistence type="predicted"/>
<name>A0A2W5SKV9_9BACT</name>
<dbReference type="EMBL" id="QFQP01000120">
    <property type="protein sequence ID" value="PZR03130.1"/>
    <property type="molecule type" value="Genomic_DNA"/>
</dbReference>
<dbReference type="Pfam" id="PF14085">
    <property type="entry name" value="DUF4265"/>
    <property type="match status" value="1"/>
</dbReference>
<accession>A0A2W5SKV9</accession>
<gene>
    <name evidence="1" type="ORF">DI536_36335</name>
</gene>
<reference evidence="1 2" key="1">
    <citation type="submission" date="2017-08" db="EMBL/GenBank/DDBJ databases">
        <title>Infants hospitalized years apart are colonized by the same room-sourced microbial strains.</title>
        <authorList>
            <person name="Brooks B."/>
            <person name="Olm M.R."/>
            <person name="Firek B.A."/>
            <person name="Baker R."/>
            <person name="Thomas B.C."/>
            <person name="Morowitz M.J."/>
            <person name="Banfield J.F."/>
        </authorList>
    </citation>
    <scope>NUCLEOTIDE SEQUENCE [LARGE SCALE GENOMIC DNA]</scope>
    <source>
        <strain evidence="1">S2_003_000_R2_14</strain>
    </source>
</reference>
<comment type="caution">
    <text evidence="1">The sequence shown here is derived from an EMBL/GenBank/DDBJ whole genome shotgun (WGS) entry which is preliminary data.</text>
</comment>
<evidence type="ECO:0000313" key="2">
    <source>
        <dbReference type="Proteomes" id="UP000249061"/>
    </source>
</evidence>
<evidence type="ECO:0008006" key="3">
    <source>
        <dbReference type="Google" id="ProtNLM"/>
    </source>
</evidence>
<organism evidence="1 2">
    <name type="scientific">Archangium gephyra</name>
    <dbReference type="NCBI Taxonomy" id="48"/>
    <lineage>
        <taxon>Bacteria</taxon>
        <taxon>Pseudomonadati</taxon>
        <taxon>Myxococcota</taxon>
        <taxon>Myxococcia</taxon>
        <taxon>Myxococcales</taxon>
        <taxon>Cystobacterineae</taxon>
        <taxon>Archangiaceae</taxon>
        <taxon>Archangium</taxon>
    </lineage>
</organism>
<dbReference type="AlphaFoldDB" id="A0A2W5SKV9"/>
<sequence length="151" mass="17034">MADSKVLFRVADEDGSVYVETLWATALGEDRYRLDNLPFYAYGVSWEDIVLAPFDTTEDMATFKDVVTKSGNRTVRLKLDPPVSPGNASDDVLRNLVALGCDYEGSDRIRIAVNIPADVLLESIREYLIARDLVWEHADPTYDTLFPDDQR</sequence>
<dbReference type="InterPro" id="IPR025361">
    <property type="entry name" value="DUF4265"/>
</dbReference>
<evidence type="ECO:0000313" key="1">
    <source>
        <dbReference type="EMBL" id="PZR03130.1"/>
    </source>
</evidence>
<dbReference type="Proteomes" id="UP000249061">
    <property type="component" value="Unassembled WGS sequence"/>
</dbReference>
<protein>
    <recommendedName>
        <fullName evidence="3">DUF4265 domain-containing protein</fullName>
    </recommendedName>
</protein>